<dbReference type="InterPro" id="IPR036786">
    <property type="entry name" value="Ribosome_mat_SBDS_N_sf"/>
</dbReference>
<evidence type="ECO:0000256" key="4">
    <source>
        <dbReference type="ARBA" id="ARBA00022490"/>
    </source>
</evidence>
<dbReference type="KEGG" id="lja:130734409"/>
<dbReference type="InterPro" id="IPR018023">
    <property type="entry name" value="Ribosome_mat_SBDS_CS"/>
</dbReference>
<dbReference type="InterPro" id="IPR046928">
    <property type="entry name" value="SDO1/SBDS_C"/>
</dbReference>
<dbReference type="SUPFAM" id="SSF109728">
    <property type="entry name" value="Hypothetical protein AF0491, middle domain"/>
    <property type="match status" value="1"/>
</dbReference>
<evidence type="ECO:0000256" key="6">
    <source>
        <dbReference type="ARBA" id="ARBA00023242"/>
    </source>
</evidence>
<dbReference type="Pfam" id="PF01172">
    <property type="entry name" value="SBDS_N"/>
    <property type="match status" value="1"/>
</dbReference>
<dbReference type="InterPro" id="IPR013087">
    <property type="entry name" value="Znf_C2H2_type"/>
</dbReference>
<evidence type="ECO:0000256" key="5">
    <source>
        <dbReference type="ARBA" id="ARBA00022517"/>
    </source>
</evidence>
<dbReference type="FunFam" id="1.10.10.900:FF:000001">
    <property type="entry name" value="SBDS, ribosome maturation factor"/>
    <property type="match status" value="1"/>
</dbReference>
<name>I3SB34_LOTJA</name>
<feature type="compositionally biased region" description="Basic residues" evidence="8">
    <location>
        <begin position="322"/>
        <end position="331"/>
    </location>
</feature>
<dbReference type="Gene3D" id="1.10.10.900">
    <property type="entry name" value="SBDS protein C-terminal domain, subdomain 1"/>
    <property type="match status" value="1"/>
</dbReference>
<dbReference type="Gene3D" id="3.30.160.60">
    <property type="entry name" value="Classic Zinc Finger"/>
    <property type="match status" value="1"/>
</dbReference>
<reference evidence="10" key="1">
    <citation type="submission" date="2012-05" db="EMBL/GenBank/DDBJ databases">
        <authorList>
            <person name="Krishnakumar V."/>
            <person name="Cheung F."/>
            <person name="Xiao Y."/>
            <person name="Chan A."/>
            <person name="Moskal W.A."/>
            <person name="Town C.D."/>
        </authorList>
    </citation>
    <scope>NUCLEOTIDE SEQUENCE</scope>
</reference>
<dbReference type="PROSITE" id="PS00028">
    <property type="entry name" value="ZINC_FINGER_C2H2_1"/>
    <property type="match status" value="1"/>
</dbReference>
<dbReference type="AlphaFoldDB" id="I3SB34"/>
<evidence type="ECO:0000259" key="9">
    <source>
        <dbReference type="PROSITE" id="PS00028"/>
    </source>
</evidence>
<evidence type="ECO:0000256" key="3">
    <source>
        <dbReference type="ARBA" id="ARBA00007433"/>
    </source>
</evidence>
<dbReference type="InterPro" id="IPR018978">
    <property type="entry name" value="SDO1/SBDS_central"/>
</dbReference>
<dbReference type="InterPro" id="IPR037188">
    <property type="entry name" value="Sdo1/SBDS_central_sf"/>
</dbReference>
<dbReference type="EMBL" id="BT137681">
    <property type="protein sequence ID" value="AFK37476.1"/>
    <property type="molecule type" value="mRNA"/>
</dbReference>
<evidence type="ECO:0000256" key="2">
    <source>
        <dbReference type="ARBA" id="ARBA00004496"/>
    </source>
</evidence>
<dbReference type="SUPFAM" id="SSF57667">
    <property type="entry name" value="beta-beta-alpha zinc fingers"/>
    <property type="match status" value="1"/>
</dbReference>
<proteinExistence type="evidence at transcript level"/>
<organism evidence="10">
    <name type="scientific">Lotus japonicus</name>
    <name type="common">Lotus corniculatus var. japonicus</name>
    <dbReference type="NCBI Taxonomy" id="34305"/>
    <lineage>
        <taxon>Eukaryota</taxon>
        <taxon>Viridiplantae</taxon>
        <taxon>Streptophyta</taxon>
        <taxon>Embryophyta</taxon>
        <taxon>Tracheophyta</taxon>
        <taxon>Spermatophyta</taxon>
        <taxon>Magnoliopsida</taxon>
        <taxon>eudicotyledons</taxon>
        <taxon>Gunneridae</taxon>
        <taxon>Pentapetalae</taxon>
        <taxon>rosids</taxon>
        <taxon>fabids</taxon>
        <taxon>Fabales</taxon>
        <taxon>Fabaceae</taxon>
        <taxon>Papilionoideae</taxon>
        <taxon>50 kb inversion clade</taxon>
        <taxon>NPAAA clade</taxon>
        <taxon>Hologalegina</taxon>
        <taxon>robinioid clade</taxon>
        <taxon>Loteae</taxon>
        <taxon>Lotus</taxon>
    </lineage>
</organism>
<evidence type="ECO:0000256" key="7">
    <source>
        <dbReference type="ARBA" id="ARBA00049708"/>
    </source>
</evidence>
<dbReference type="GO" id="GO:0005634">
    <property type="term" value="C:nucleus"/>
    <property type="evidence" value="ECO:0007669"/>
    <property type="project" value="UniProtKB-SubCell"/>
</dbReference>
<dbReference type="InterPro" id="IPR039100">
    <property type="entry name" value="Sdo1/SBDS-like"/>
</dbReference>
<dbReference type="GO" id="GO:0042256">
    <property type="term" value="P:cytosolic ribosome assembly"/>
    <property type="evidence" value="ECO:0007669"/>
    <property type="project" value="InterPro"/>
</dbReference>
<dbReference type="InterPro" id="IPR002140">
    <property type="entry name" value="Sdo1/SBDS"/>
</dbReference>
<dbReference type="NCBIfam" id="TIGR00291">
    <property type="entry name" value="RNA_SBDS"/>
    <property type="match status" value="1"/>
</dbReference>
<protein>
    <recommendedName>
        <fullName evidence="9">C2H2-type domain-containing protein</fullName>
    </recommendedName>
</protein>
<keyword evidence="6" id="KW-0539">Nucleus</keyword>
<dbReference type="Pfam" id="PF20268">
    <property type="entry name" value="SBDS_C"/>
    <property type="match status" value="1"/>
</dbReference>
<evidence type="ECO:0000313" key="10">
    <source>
        <dbReference type="EMBL" id="AFK37476.1"/>
    </source>
</evidence>
<feature type="region of interest" description="Disordered" evidence="8">
    <location>
        <begin position="322"/>
        <end position="359"/>
    </location>
</feature>
<keyword evidence="4" id="KW-0963">Cytoplasm</keyword>
<dbReference type="RefSeq" id="XP_057442783.1">
    <property type="nucleotide sequence ID" value="XM_057586800.1"/>
</dbReference>
<dbReference type="SUPFAM" id="SSF89895">
    <property type="entry name" value="FYSH domain"/>
    <property type="match status" value="1"/>
</dbReference>
<accession>I3SB34</accession>
<dbReference type="PANTHER" id="PTHR10927:SF1">
    <property type="entry name" value="RIBOSOME MATURATION PROTEIN SBDS"/>
    <property type="match status" value="1"/>
</dbReference>
<dbReference type="GO" id="GO:0005737">
    <property type="term" value="C:cytoplasm"/>
    <property type="evidence" value="ECO:0007669"/>
    <property type="project" value="UniProtKB-SubCell"/>
</dbReference>
<dbReference type="InterPro" id="IPR036236">
    <property type="entry name" value="Znf_C2H2_sf"/>
</dbReference>
<comment type="subcellular location">
    <subcellularLocation>
        <location evidence="2">Cytoplasm</location>
    </subcellularLocation>
    <subcellularLocation>
        <location evidence="1">Nucleus</location>
    </subcellularLocation>
</comment>
<dbReference type="PANTHER" id="PTHR10927">
    <property type="entry name" value="RIBOSOME MATURATION PROTEIN SBDS"/>
    <property type="match status" value="1"/>
</dbReference>
<dbReference type="PROSITE" id="PS01267">
    <property type="entry name" value="UPF0023"/>
    <property type="match status" value="1"/>
</dbReference>
<feature type="domain" description="C2H2-type" evidence="9">
    <location>
        <begin position="300"/>
        <end position="322"/>
    </location>
</feature>
<dbReference type="InterPro" id="IPR019783">
    <property type="entry name" value="SDO1/SBDS_N"/>
</dbReference>
<evidence type="ECO:0000256" key="8">
    <source>
        <dbReference type="SAM" id="MobiDB-lite"/>
    </source>
</evidence>
<feature type="compositionally biased region" description="Basic and acidic residues" evidence="8">
    <location>
        <begin position="348"/>
        <end position="359"/>
    </location>
</feature>
<dbReference type="FunFam" id="3.30.1250.10:FF:000001">
    <property type="entry name" value="SBDS, ribosome maturation factor"/>
    <property type="match status" value="1"/>
</dbReference>
<comment type="subunit">
    <text evidence="7">Associates with the 60S ribosomal subunit.</text>
</comment>
<feature type="compositionally biased region" description="Acidic residues" evidence="8">
    <location>
        <begin position="337"/>
        <end position="347"/>
    </location>
</feature>
<comment type="similarity">
    <text evidence="3">Belongs to the SDO1/SBDS family.</text>
</comment>
<evidence type="ECO:0000256" key="1">
    <source>
        <dbReference type="ARBA" id="ARBA00004123"/>
    </source>
</evidence>
<dbReference type="Gene3D" id="3.30.1250.10">
    <property type="entry name" value="Ribosome maturation protein SBDS, N-terminal domain"/>
    <property type="match status" value="1"/>
</dbReference>
<dbReference type="OrthoDB" id="10253092at2759"/>
<dbReference type="Pfam" id="PF09377">
    <property type="entry name" value="SBDS_domain_II"/>
    <property type="match status" value="1"/>
</dbReference>
<sequence length="359" mass="41040">MSRTLVQPIGQKRLTNVAVVRLKKHGNRFEIACYPNTVLSWRSGVEKDIDEVLQSHTVYSNVSKGVLAKSKDLIAAFGTDDHSAICLEILKKGELQVAGKERESLLSSQFRDIATIVMHKTYNPETQRPYTISMIERLMREIHFAVDPHSTSKKQALELIHELQKHFPIKRCPLRIRAAAPEDQVSALLEKLNEWKATVISKEGSAAQLSVIFELEPGLYKDCHDFIMDKMHGRFEVLAHSLYVEGDTQVDQYNDDEDMHAPLSKETSESVLELNDKLEKQTISSTSKPTEGQQSKQNKCNTCNVSFEDSKLYREHHKTDWHKHNMKRKTRQLPPLTEEECTADMELGDSKSDLKDYSF</sequence>
<keyword evidence="5" id="KW-0690">Ribosome biogenesis</keyword>
<dbReference type="Gene3D" id="3.30.70.240">
    <property type="match status" value="1"/>
</dbReference>
<dbReference type="GeneID" id="130734409"/>